<reference evidence="4" key="1">
    <citation type="submission" date="2018-05" db="EMBL/GenBank/DDBJ databases">
        <authorList>
            <person name="Lanie J.A."/>
            <person name="Ng W.-L."/>
            <person name="Kazmierczak K.M."/>
            <person name="Andrzejewski T.M."/>
            <person name="Davidsen T.M."/>
            <person name="Wayne K.J."/>
            <person name="Tettelin H."/>
            <person name="Glass J.I."/>
            <person name="Rusch D."/>
            <person name="Podicherti R."/>
            <person name="Tsui H.-C.T."/>
            <person name="Winkler M.E."/>
        </authorList>
    </citation>
    <scope>NUCLEOTIDE SEQUENCE</scope>
</reference>
<dbReference type="Gene3D" id="3.90.1150.10">
    <property type="entry name" value="Aspartate Aminotransferase, domain 1"/>
    <property type="match status" value="1"/>
</dbReference>
<accession>A0A381SRM5</accession>
<dbReference type="GO" id="GO:0005737">
    <property type="term" value="C:cytoplasm"/>
    <property type="evidence" value="ECO:0007669"/>
    <property type="project" value="TreeGrafter"/>
</dbReference>
<evidence type="ECO:0000256" key="3">
    <source>
        <dbReference type="SAM" id="MobiDB-lite"/>
    </source>
</evidence>
<dbReference type="PANTHER" id="PTHR11808:SF80">
    <property type="entry name" value="CYSTATHIONINE GAMMA-LYASE"/>
    <property type="match status" value="1"/>
</dbReference>
<comment type="cofactor">
    <cofactor evidence="1">
        <name>pyridoxal 5'-phosphate</name>
        <dbReference type="ChEBI" id="CHEBI:597326"/>
    </cofactor>
</comment>
<dbReference type="InterPro" id="IPR054542">
    <property type="entry name" value="Cys_met_metab_PP"/>
</dbReference>
<keyword evidence="2" id="KW-0663">Pyridoxal phosphate</keyword>
<dbReference type="PIRSF" id="PIRSF001434">
    <property type="entry name" value="CGS"/>
    <property type="match status" value="1"/>
</dbReference>
<proteinExistence type="predicted"/>
<organism evidence="4">
    <name type="scientific">marine metagenome</name>
    <dbReference type="NCBI Taxonomy" id="408172"/>
    <lineage>
        <taxon>unclassified sequences</taxon>
        <taxon>metagenomes</taxon>
        <taxon>ecological metagenomes</taxon>
    </lineage>
</organism>
<dbReference type="GO" id="GO:0016846">
    <property type="term" value="F:carbon-sulfur lyase activity"/>
    <property type="evidence" value="ECO:0007669"/>
    <property type="project" value="TreeGrafter"/>
</dbReference>
<dbReference type="InterPro" id="IPR015424">
    <property type="entry name" value="PyrdxlP-dep_Trfase"/>
</dbReference>
<evidence type="ECO:0008006" key="5">
    <source>
        <dbReference type="Google" id="ProtNLM"/>
    </source>
</evidence>
<dbReference type="SUPFAM" id="SSF53383">
    <property type="entry name" value="PLP-dependent transferases"/>
    <property type="match status" value="1"/>
</dbReference>
<dbReference type="CDD" id="cd00614">
    <property type="entry name" value="CGS_like"/>
    <property type="match status" value="1"/>
</dbReference>
<feature type="region of interest" description="Disordered" evidence="3">
    <location>
        <begin position="332"/>
        <end position="357"/>
    </location>
</feature>
<evidence type="ECO:0000256" key="2">
    <source>
        <dbReference type="ARBA" id="ARBA00022898"/>
    </source>
</evidence>
<evidence type="ECO:0000313" key="4">
    <source>
        <dbReference type="EMBL" id="SVA06650.1"/>
    </source>
</evidence>
<dbReference type="PANTHER" id="PTHR11808">
    <property type="entry name" value="TRANS-SULFURATION ENZYME FAMILY MEMBER"/>
    <property type="match status" value="1"/>
</dbReference>
<dbReference type="FunFam" id="3.40.640.10:FF:000046">
    <property type="entry name" value="Cystathionine gamma-lyase"/>
    <property type="match status" value="1"/>
</dbReference>
<dbReference type="GO" id="GO:0019346">
    <property type="term" value="P:transsulfuration"/>
    <property type="evidence" value="ECO:0007669"/>
    <property type="project" value="InterPro"/>
</dbReference>
<dbReference type="GO" id="GO:0009086">
    <property type="term" value="P:methionine biosynthetic process"/>
    <property type="evidence" value="ECO:0007669"/>
    <property type="project" value="UniProtKB-ARBA"/>
</dbReference>
<dbReference type="PROSITE" id="PS00868">
    <property type="entry name" value="CYS_MET_METAB_PP"/>
    <property type="match status" value="1"/>
</dbReference>
<dbReference type="InterPro" id="IPR015421">
    <property type="entry name" value="PyrdxlP-dep_Trfase_major"/>
</dbReference>
<dbReference type="Pfam" id="PF01053">
    <property type="entry name" value="Cys_Met_Meta_PP"/>
    <property type="match status" value="1"/>
</dbReference>
<evidence type="ECO:0000256" key="1">
    <source>
        <dbReference type="ARBA" id="ARBA00001933"/>
    </source>
</evidence>
<dbReference type="GO" id="GO:0030170">
    <property type="term" value="F:pyridoxal phosphate binding"/>
    <property type="evidence" value="ECO:0007669"/>
    <property type="project" value="InterPro"/>
</dbReference>
<gene>
    <name evidence="4" type="ORF">METZ01_LOCUS59504</name>
</gene>
<dbReference type="EMBL" id="UINC01003476">
    <property type="protein sequence ID" value="SVA06650.1"/>
    <property type="molecule type" value="Genomic_DNA"/>
</dbReference>
<protein>
    <recommendedName>
        <fullName evidence="5">Cystathionine beta-lyase</fullName>
    </recommendedName>
</protein>
<dbReference type="InterPro" id="IPR000277">
    <property type="entry name" value="Cys/Met-Metab_PyrdxlP-dep_enz"/>
</dbReference>
<feature type="compositionally biased region" description="Polar residues" evidence="3">
    <location>
        <begin position="338"/>
        <end position="347"/>
    </location>
</feature>
<dbReference type="FunFam" id="3.90.1150.10:FF:000033">
    <property type="entry name" value="Cystathionine gamma-synthase"/>
    <property type="match status" value="1"/>
</dbReference>
<dbReference type="AlphaFoldDB" id="A0A381SRM5"/>
<dbReference type="Gene3D" id="3.40.640.10">
    <property type="entry name" value="Type I PLP-dependent aspartate aminotransferase-like (Major domain)"/>
    <property type="match status" value="1"/>
</dbReference>
<sequence>MVDKRHKIETKLIHAGEPETRPAGAVVLPVYQSATFEYGGQTNYKDLKYIRLNNTPNHDALHEKLSALENAEAALVTSSGMSAISTTLLTFLGSGDHLLAQKTLYGGTYSFVTHDIKKWGIGFTLIDPDSHDTWEQALKPETKVIYVETMSNPLLEVGDLEAVVDFAKNHNLISVIDNTFASPFNFRPPEIGIDISIHSCTKYLNGHSDIVAGAIIGREDLIEEIIPVMNHFGGCLDPHACFLLHRGVKTLAVRMKQHNENAQSLAEFLEQHPAVEKVNYPGLESHPRHDRAKSLFDGFSGMFSFEPAGGLESAERFMTRAKFPVSAPSLGGIETLMTRPSTTSHSGMTPEERESAGISDSLIRVSVGIEAVEDLIDDFDQALLN</sequence>
<name>A0A381SRM5_9ZZZZ</name>
<dbReference type="InterPro" id="IPR015422">
    <property type="entry name" value="PyrdxlP-dep_Trfase_small"/>
</dbReference>